<dbReference type="AlphaFoldDB" id="A0A2I1I2A6"/>
<name>A0A2I1I2A6_9ACTO</name>
<dbReference type="RefSeq" id="WP_007589673.1">
    <property type="nucleotide sequence ID" value="NZ_PKKM01000002.1"/>
</dbReference>
<feature type="domain" description="PET" evidence="1">
    <location>
        <begin position="63"/>
        <end position="114"/>
    </location>
</feature>
<accession>A0A2I1I2A6</accession>
<dbReference type="InterPro" id="IPR010442">
    <property type="entry name" value="PET_domain"/>
</dbReference>
<evidence type="ECO:0000259" key="1">
    <source>
        <dbReference type="PROSITE" id="PS51303"/>
    </source>
</evidence>
<proteinExistence type="predicted"/>
<dbReference type="Proteomes" id="UP000234198">
    <property type="component" value="Unassembled WGS sequence"/>
</dbReference>
<dbReference type="PROSITE" id="PS51303">
    <property type="entry name" value="PET"/>
    <property type="match status" value="1"/>
</dbReference>
<sequence length="114" mass="12301">MPDLHILENDLEAFSQKLSDLSATINNIASLPYNLSYVKLAMEGGSAPTQATYAGEHMEDQLLALKTSFSTLADNVKASATEYWATEDINQQSIQQVMASLPEPCPPVGPSKGE</sequence>
<dbReference type="EMBL" id="PKKM01000002">
    <property type="protein sequence ID" value="PKY65260.1"/>
    <property type="molecule type" value="Genomic_DNA"/>
</dbReference>
<organism evidence="2 3">
    <name type="scientific">Schaalia odontolytica</name>
    <dbReference type="NCBI Taxonomy" id="1660"/>
    <lineage>
        <taxon>Bacteria</taxon>
        <taxon>Bacillati</taxon>
        <taxon>Actinomycetota</taxon>
        <taxon>Actinomycetes</taxon>
        <taxon>Actinomycetales</taxon>
        <taxon>Actinomycetaceae</taxon>
        <taxon>Schaalia</taxon>
    </lineage>
</organism>
<evidence type="ECO:0000313" key="2">
    <source>
        <dbReference type="EMBL" id="PKY65260.1"/>
    </source>
</evidence>
<dbReference type="GO" id="GO:0008270">
    <property type="term" value="F:zinc ion binding"/>
    <property type="evidence" value="ECO:0007669"/>
    <property type="project" value="InterPro"/>
</dbReference>
<protein>
    <submittedName>
        <fullName evidence="2">Cell surface protein</fullName>
    </submittedName>
</protein>
<comment type="caution">
    <text evidence="2">The sequence shown here is derived from an EMBL/GenBank/DDBJ whole genome shotgun (WGS) entry which is preliminary data.</text>
</comment>
<gene>
    <name evidence="2" type="ORF">CYJ22_01910</name>
</gene>
<evidence type="ECO:0000313" key="3">
    <source>
        <dbReference type="Proteomes" id="UP000234198"/>
    </source>
</evidence>
<reference evidence="2 3" key="1">
    <citation type="submission" date="2017-12" db="EMBL/GenBank/DDBJ databases">
        <title>Phylogenetic diversity of female urinary microbiome.</title>
        <authorList>
            <person name="Thomas-White K."/>
            <person name="Wolfe A.J."/>
        </authorList>
    </citation>
    <scope>NUCLEOTIDE SEQUENCE [LARGE SCALE GENOMIC DNA]</scope>
    <source>
        <strain evidence="2 3">UMB0018</strain>
    </source>
</reference>